<reference evidence="2" key="3">
    <citation type="submission" date="2025-09" db="UniProtKB">
        <authorList>
            <consortium name="Ensembl"/>
        </authorList>
    </citation>
    <scope>IDENTIFICATION</scope>
</reference>
<protein>
    <submittedName>
        <fullName evidence="2">Uncharacterized protein</fullName>
    </submittedName>
</protein>
<evidence type="ECO:0000313" key="2">
    <source>
        <dbReference type="Ensembl" id="ENSMFAP00000051177.1"/>
    </source>
</evidence>
<keyword evidence="3" id="KW-1185">Reference proteome</keyword>
<dbReference type="Ensembl" id="ENSMFAT00000098946.1">
    <property type="protein sequence ID" value="ENSMFAP00000051177.1"/>
    <property type="gene ID" value="ENSMFAG00000030466.2"/>
</dbReference>
<keyword evidence="1" id="KW-0812">Transmembrane</keyword>
<name>A0A7N9CFQ1_MACFA</name>
<reference evidence="2 3" key="1">
    <citation type="submission" date="2013-03" db="EMBL/GenBank/DDBJ databases">
        <authorList>
            <person name="Warren W."/>
            <person name="Wilson R.K."/>
        </authorList>
    </citation>
    <scope>NUCLEOTIDE SEQUENCE</scope>
</reference>
<dbReference type="Proteomes" id="UP000233100">
    <property type="component" value="Chromosome 11"/>
</dbReference>
<feature type="transmembrane region" description="Helical" evidence="1">
    <location>
        <begin position="41"/>
        <end position="60"/>
    </location>
</feature>
<keyword evidence="1" id="KW-0472">Membrane</keyword>
<dbReference type="GeneTree" id="ENSGT00530000065303"/>
<dbReference type="AlphaFoldDB" id="A0A7N9CFQ1"/>
<organism evidence="2 3">
    <name type="scientific">Macaca fascicularis</name>
    <name type="common">Crab-eating macaque</name>
    <name type="synonym">Cynomolgus monkey</name>
    <dbReference type="NCBI Taxonomy" id="9541"/>
    <lineage>
        <taxon>Eukaryota</taxon>
        <taxon>Metazoa</taxon>
        <taxon>Chordata</taxon>
        <taxon>Craniata</taxon>
        <taxon>Vertebrata</taxon>
        <taxon>Euteleostomi</taxon>
        <taxon>Mammalia</taxon>
        <taxon>Eutheria</taxon>
        <taxon>Euarchontoglires</taxon>
        <taxon>Primates</taxon>
        <taxon>Haplorrhini</taxon>
        <taxon>Catarrhini</taxon>
        <taxon>Cercopithecidae</taxon>
        <taxon>Cercopithecinae</taxon>
        <taxon>Macaca</taxon>
    </lineage>
</organism>
<accession>A0A7N9CFQ1</accession>
<sequence length="108" mass="11720">MRRARRAVAATQRDLGGDRGRACDGSGLSASAGLGKMLRPALPWLCFGLCSFLVGDAEAPSPVDPLERSRPYAVLRGQNLVLMGTIFSILLVTVILMAFCVYKPIRRR</sequence>
<reference evidence="2" key="2">
    <citation type="submission" date="2025-08" db="UniProtKB">
        <authorList>
            <consortium name="Ensembl"/>
        </authorList>
    </citation>
    <scope>IDENTIFICATION</scope>
</reference>
<evidence type="ECO:0000313" key="3">
    <source>
        <dbReference type="Proteomes" id="UP000233100"/>
    </source>
</evidence>
<evidence type="ECO:0000256" key="1">
    <source>
        <dbReference type="SAM" id="Phobius"/>
    </source>
</evidence>
<keyword evidence="1" id="KW-1133">Transmembrane helix</keyword>
<dbReference type="Bgee" id="ENSMFAG00000030466">
    <property type="expression patterns" value="Expressed in frontal cortex and 13 other cell types or tissues"/>
</dbReference>
<proteinExistence type="predicted"/>
<feature type="transmembrane region" description="Helical" evidence="1">
    <location>
        <begin position="80"/>
        <end position="102"/>
    </location>
</feature>